<evidence type="ECO:0000256" key="3">
    <source>
        <dbReference type="ARBA" id="ARBA00022538"/>
    </source>
</evidence>
<evidence type="ECO:0000256" key="4">
    <source>
        <dbReference type="ARBA" id="ARBA00022692"/>
    </source>
</evidence>
<evidence type="ECO:0000259" key="13">
    <source>
        <dbReference type="Pfam" id="PF00520"/>
    </source>
</evidence>
<evidence type="ECO:0000256" key="11">
    <source>
        <dbReference type="ARBA" id="ARBA00023303"/>
    </source>
</evidence>
<keyword evidence="9" id="KW-0406">Ion transport</keyword>
<keyword evidence="2" id="KW-0813">Transport</keyword>
<evidence type="ECO:0000256" key="5">
    <source>
        <dbReference type="ARBA" id="ARBA00022826"/>
    </source>
</evidence>
<feature type="transmembrane region" description="Helical" evidence="12">
    <location>
        <begin position="223"/>
        <end position="248"/>
    </location>
</feature>
<protein>
    <submittedName>
        <fullName evidence="14">Ion transporter</fullName>
    </submittedName>
</protein>
<dbReference type="AlphaFoldDB" id="A0ABD5UFK8"/>
<dbReference type="PANTHER" id="PTHR11537:SF254">
    <property type="entry name" value="POTASSIUM VOLTAGE-GATED CHANNEL PROTEIN SHAB"/>
    <property type="match status" value="1"/>
</dbReference>
<dbReference type="PRINTS" id="PR00169">
    <property type="entry name" value="KCHANNEL"/>
</dbReference>
<dbReference type="Pfam" id="PF00520">
    <property type="entry name" value="Ion_trans"/>
    <property type="match status" value="1"/>
</dbReference>
<keyword evidence="6" id="KW-0851">Voltage-gated channel</keyword>
<dbReference type="GO" id="GO:0005267">
    <property type="term" value="F:potassium channel activity"/>
    <property type="evidence" value="ECO:0007669"/>
    <property type="project" value="UniProtKB-KW"/>
</dbReference>
<sequence>MQGGLRDLRKQVYRIFAPRKGGKLGYYTDWFIMLLIIANVSAVILSTVDTIYEPYAQMFQSFEIFSVAVFTIEYVSRVWSAVEADEYTGAISGRLRFASRPLLIVDLLAIAPFYIAVTGIGVDLRFLRALRLIRLFRLLKLARYSTAIQTFGWVLKDRKEKLVIAVFANGLLLVVSSSVMYFIESAVQPDQFSSIPATMWRGVAALTTVGYGDMYPVTMSGQFVGAITAVLGIGMFALPASILAAGFMEATENKLDERKQCPHCEKEVHLEQLEKIEQ</sequence>
<proteinExistence type="predicted"/>
<evidence type="ECO:0000313" key="14">
    <source>
        <dbReference type="EMBL" id="MFC6887918.1"/>
    </source>
</evidence>
<feature type="transmembrane region" description="Helical" evidence="12">
    <location>
        <begin position="102"/>
        <end position="127"/>
    </location>
</feature>
<dbReference type="PANTHER" id="PTHR11537">
    <property type="entry name" value="VOLTAGE-GATED POTASSIUM CHANNEL"/>
    <property type="match status" value="1"/>
</dbReference>
<evidence type="ECO:0000256" key="10">
    <source>
        <dbReference type="ARBA" id="ARBA00023136"/>
    </source>
</evidence>
<evidence type="ECO:0000256" key="12">
    <source>
        <dbReference type="SAM" id="Phobius"/>
    </source>
</evidence>
<evidence type="ECO:0000256" key="6">
    <source>
        <dbReference type="ARBA" id="ARBA00022882"/>
    </source>
</evidence>
<dbReference type="InterPro" id="IPR028325">
    <property type="entry name" value="VG_K_chnl"/>
</dbReference>
<evidence type="ECO:0000256" key="8">
    <source>
        <dbReference type="ARBA" id="ARBA00022989"/>
    </source>
</evidence>
<keyword evidence="7" id="KW-0630">Potassium</keyword>
<dbReference type="EMBL" id="JBHSXI010000001">
    <property type="protein sequence ID" value="MFC6887918.1"/>
    <property type="molecule type" value="Genomic_DNA"/>
</dbReference>
<keyword evidence="4 12" id="KW-0812">Transmembrane</keyword>
<keyword evidence="8 12" id="KW-1133">Transmembrane helix</keyword>
<evidence type="ECO:0000256" key="1">
    <source>
        <dbReference type="ARBA" id="ARBA00004141"/>
    </source>
</evidence>
<dbReference type="Gene3D" id="1.20.120.350">
    <property type="entry name" value="Voltage-gated potassium channels. Chain C"/>
    <property type="match status" value="1"/>
</dbReference>
<gene>
    <name evidence="14" type="ORF">ACFQEY_02445</name>
</gene>
<dbReference type="GO" id="GO:0034702">
    <property type="term" value="C:monoatomic ion channel complex"/>
    <property type="evidence" value="ECO:0007669"/>
    <property type="project" value="UniProtKB-KW"/>
</dbReference>
<dbReference type="Proteomes" id="UP001596333">
    <property type="component" value="Unassembled WGS sequence"/>
</dbReference>
<keyword evidence="10 12" id="KW-0472">Membrane</keyword>
<feature type="domain" description="Ion transport" evidence="13">
    <location>
        <begin position="26"/>
        <end position="253"/>
    </location>
</feature>
<dbReference type="InterPro" id="IPR027359">
    <property type="entry name" value="Volt_channel_dom_sf"/>
</dbReference>
<name>A0ABD5UFK8_9EURY</name>
<dbReference type="Gene3D" id="1.10.287.70">
    <property type="match status" value="1"/>
</dbReference>
<reference evidence="14 15" key="1">
    <citation type="journal article" date="2019" name="Int. J. Syst. Evol. Microbiol.">
        <title>The Global Catalogue of Microorganisms (GCM) 10K type strain sequencing project: providing services to taxonomists for standard genome sequencing and annotation.</title>
        <authorList>
            <consortium name="The Broad Institute Genomics Platform"/>
            <consortium name="The Broad Institute Genome Sequencing Center for Infectious Disease"/>
            <person name="Wu L."/>
            <person name="Ma J."/>
        </authorList>
    </citation>
    <scope>NUCLEOTIDE SEQUENCE [LARGE SCALE GENOMIC DNA]</scope>
    <source>
        <strain evidence="14 15">Y73</strain>
    </source>
</reference>
<dbReference type="SUPFAM" id="SSF81324">
    <property type="entry name" value="Voltage-gated potassium channels"/>
    <property type="match status" value="1"/>
</dbReference>
<keyword evidence="3" id="KW-0633">Potassium transport</keyword>
<dbReference type="RefSeq" id="WP_379764450.1">
    <property type="nucleotide sequence ID" value="NZ_JBHSXI010000001.1"/>
</dbReference>
<keyword evidence="11" id="KW-0407">Ion channel</keyword>
<evidence type="ECO:0000313" key="15">
    <source>
        <dbReference type="Proteomes" id="UP001596333"/>
    </source>
</evidence>
<keyword evidence="15" id="KW-1185">Reference proteome</keyword>
<organism evidence="14 15">
    <name type="scientific">Halorubrum trueperi</name>
    <dbReference type="NCBI Taxonomy" id="2004704"/>
    <lineage>
        <taxon>Archaea</taxon>
        <taxon>Methanobacteriati</taxon>
        <taxon>Methanobacteriota</taxon>
        <taxon>Stenosarchaea group</taxon>
        <taxon>Halobacteria</taxon>
        <taxon>Halobacteriales</taxon>
        <taxon>Haloferacaceae</taxon>
        <taxon>Halorubrum</taxon>
    </lineage>
</organism>
<dbReference type="InterPro" id="IPR005821">
    <property type="entry name" value="Ion_trans_dom"/>
</dbReference>
<comment type="caution">
    <text evidence="14">The sequence shown here is derived from an EMBL/GenBank/DDBJ whole genome shotgun (WGS) entry which is preliminary data.</text>
</comment>
<feature type="transmembrane region" description="Helical" evidence="12">
    <location>
        <begin position="162"/>
        <end position="183"/>
    </location>
</feature>
<evidence type="ECO:0000256" key="9">
    <source>
        <dbReference type="ARBA" id="ARBA00023065"/>
    </source>
</evidence>
<keyword evidence="5" id="KW-0631">Potassium channel</keyword>
<comment type="subcellular location">
    <subcellularLocation>
        <location evidence="1">Membrane</location>
        <topology evidence="1">Multi-pass membrane protein</topology>
    </subcellularLocation>
</comment>
<evidence type="ECO:0000256" key="2">
    <source>
        <dbReference type="ARBA" id="ARBA00022448"/>
    </source>
</evidence>
<accession>A0ABD5UFK8</accession>
<feature type="transmembrane region" description="Helical" evidence="12">
    <location>
        <begin position="30"/>
        <end position="52"/>
    </location>
</feature>
<evidence type="ECO:0000256" key="7">
    <source>
        <dbReference type="ARBA" id="ARBA00022958"/>
    </source>
</evidence>